<evidence type="ECO:0000313" key="2">
    <source>
        <dbReference type="EMBL" id="KAJ7683426.1"/>
    </source>
</evidence>
<feature type="signal peptide" evidence="1">
    <location>
        <begin position="1"/>
        <end position="17"/>
    </location>
</feature>
<dbReference type="AlphaFoldDB" id="A0AAD7D989"/>
<keyword evidence="1" id="KW-0732">Signal</keyword>
<gene>
    <name evidence="2" type="ORF">B0H17DRAFT_1205127</name>
</gene>
<organism evidence="2 3">
    <name type="scientific">Mycena rosella</name>
    <name type="common">Pink bonnet</name>
    <name type="synonym">Agaricus rosellus</name>
    <dbReference type="NCBI Taxonomy" id="1033263"/>
    <lineage>
        <taxon>Eukaryota</taxon>
        <taxon>Fungi</taxon>
        <taxon>Dikarya</taxon>
        <taxon>Basidiomycota</taxon>
        <taxon>Agaricomycotina</taxon>
        <taxon>Agaricomycetes</taxon>
        <taxon>Agaricomycetidae</taxon>
        <taxon>Agaricales</taxon>
        <taxon>Marasmiineae</taxon>
        <taxon>Mycenaceae</taxon>
        <taxon>Mycena</taxon>
    </lineage>
</organism>
<proteinExistence type="predicted"/>
<evidence type="ECO:0008006" key="4">
    <source>
        <dbReference type="Google" id="ProtNLM"/>
    </source>
</evidence>
<keyword evidence="3" id="KW-1185">Reference proteome</keyword>
<dbReference type="EMBL" id="JARKIE010000108">
    <property type="protein sequence ID" value="KAJ7683426.1"/>
    <property type="molecule type" value="Genomic_DNA"/>
</dbReference>
<feature type="chain" id="PRO_5041968940" description="Secreted protein" evidence="1">
    <location>
        <begin position="18"/>
        <end position="78"/>
    </location>
</feature>
<comment type="caution">
    <text evidence="2">The sequence shown here is derived from an EMBL/GenBank/DDBJ whole genome shotgun (WGS) entry which is preliminary data.</text>
</comment>
<dbReference type="Proteomes" id="UP001221757">
    <property type="component" value="Unassembled WGS sequence"/>
</dbReference>
<reference evidence="2" key="1">
    <citation type="submission" date="2023-03" db="EMBL/GenBank/DDBJ databases">
        <title>Massive genome expansion in bonnet fungi (Mycena s.s.) driven by repeated elements and novel gene families across ecological guilds.</title>
        <authorList>
            <consortium name="Lawrence Berkeley National Laboratory"/>
            <person name="Harder C.B."/>
            <person name="Miyauchi S."/>
            <person name="Viragh M."/>
            <person name="Kuo A."/>
            <person name="Thoen E."/>
            <person name="Andreopoulos B."/>
            <person name="Lu D."/>
            <person name="Skrede I."/>
            <person name="Drula E."/>
            <person name="Henrissat B."/>
            <person name="Morin E."/>
            <person name="Kohler A."/>
            <person name="Barry K."/>
            <person name="LaButti K."/>
            <person name="Morin E."/>
            <person name="Salamov A."/>
            <person name="Lipzen A."/>
            <person name="Mereny Z."/>
            <person name="Hegedus B."/>
            <person name="Baldrian P."/>
            <person name="Stursova M."/>
            <person name="Weitz H."/>
            <person name="Taylor A."/>
            <person name="Grigoriev I.V."/>
            <person name="Nagy L.G."/>
            <person name="Martin F."/>
            <person name="Kauserud H."/>
        </authorList>
    </citation>
    <scope>NUCLEOTIDE SEQUENCE</scope>
    <source>
        <strain evidence="2">CBHHK067</strain>
    </source>
</reference>
<protein>
    <recommendedName>
        <fullName evidence="4">Secreted protein</fullName>
    </recommendedName>
</protein>
<sequence length="78" mass="8540">MVRFLLPLFSLFSLASAYSVPHKISRRDATGDSKCTTYMCISAVVNGSNVQYTLSGTGKLPVGWLGMRVLPGAFRIFH</sequence>
<name>A0AAD7D989_MYCRO</name>
<evidence type="ECO:0000256" key="1">
    <source>
        <dbReference type="SAM" id="SignalP"/>
    </source>
</evidence>
<evidence type="ECO:0000313" key="3">
    <source>
        <dbReference type="Proteomes" id="UP001221757"/>
    </source>
</evidence>
<accession>A0AAD7D989</accession>